<dbReference type="KEGG" id="msd:MYSTI_01337"/>
<reference evidence="2 3" key="1">
    <citation type="journal article" date="2013" name="Genome Announc.">
        <title>Complete genome sequence of Myxococcus stipitatus strain DSM 14675, a fruiting myxobacterium.</title>
        <authorList>
            <person name="Huntley S."/>
            <person name="Kneip S."/>
            <person name="Treuner-Lange A."/>
            <person name="Sogaard-Andersen L."/>
        </authorList>
    </citation>
    <scope>NUCLEOTIDE SEQUENCE [LARGE SCALE GENOMIC DNA]</scope>
    <source>
        <strain evidence="3">DSM 14675 / JCM 12634 / Mx s8</strain>
    </source>
</reference>
<protein>
    <submittedName>
        <fullName evidence="2">Uncharacterized protein</fullName>
    </submittedName>
</protein>
<evidence type="ECO:0000313" key="2">
    <source>
        <dbReference type="EMBL" id="AGC42685.1"/>
    </source>
</evidence>
<dbReference type="STRING" id="1278073.MYSTI_01337"/>
<dbReference type="HOGENOM" id="CLU_1905490_0_0_7"/>
<feature type="region of interest" description="Disordered" evidence="1">
    <location>
        <begin position="46"/>
        <end position="104"/>
    </location>
</feature>
<proteinExistence type="predicted"/>
<evidence type="ECO:0000313" key="3">
    <source>
        <dbReference type="Proteomes" id="UP000011131"/>
    </source>
</evidence>
<gene>
    <name evidence="2" type="ordered locus">MYSTI_01337</name>
</gene>
<name>L7U495_MYXSD</name>
<feature type="compositionally biased region" description="Basic residues" evidence="1">
    <location>
        <begin position="47"/>
        <end position="61"/>
    </location>
</feature>
<dbReference type="Proteomes" id="UP000011131">
    <property type="component" value="Chromosome"/>
</dbReference>
<evidence type="ECO:0000256" key="1">
    <source>
        <dbReference type="SAM" id="MobiDB-lite"/>
    </source>
</evidence>
<keyword evidence="3" id="KW-1185">Reference proteome</keyword>
<dbReference type="EMBL" id="CP004025">
    <property type="protein sequence ID" value="AGC42685.1"/>
    <property type="molecule type" value="Genomic_DNA"/>
</dbReference>
<organism evidence="2 3">
    <name type="scientific">Myxococcus stipitatus (strain DSM 14675 / JCM 12634 / Mx s8)</name>
    <dbReference type="NCBI Taxonomy" id="1278073"/>
    <lineage>
        <taxon>Bacteria</taxon>
        <taxon>Pseudomonadati</taxon>
        <taxon>Myxococcota</taxon>
        <taxon>Myxococcia</taxon>
        <taxon>Myxococcales</taxon>
        <taxon>Cystobacterineae</taxon>
        <taxon>Myxococcaceae</taxon>
        <taxon>Myxococcus</taxon>
    </lineage>
</organism>
<dbReference type="PATRIC" id="fig|1278073.3.peg.1392"/>
<dbReference type="AlphaFoldDB" id="L7U495"/>
<sequence>MCVDRSIRASLNLLMMRRFLLCMAVAQLLGIGGLLFPSDAWAQGRGRSAKSAKAKAGKKSSSKAPPKIETKGAPVTDPVTGEADAATSSAPPQRGPSRIDFDDRLIQGQTNKSGAVYLYDRKELKQRSMIRERDSFRTETLATVYDQ</sequence>
<accession>L7U495</accession>